<feature type="transmembrane region" description="Helical" evidence="6">
    <location>
        <begin position="70"/>
        <end position="89"/>
    </location>
</feature>
<feature type="transmembrane region" description="Helical" evidence="6">
    <location>
        <begin position="271"/>
        <end position="290"/>
    </location>
</feature>
<dbReference type="AlphaFoldDB" id="J0X6N7"/>
<dbReference type="CDD" id="cd17324">
    <property type="entry name" value="MFS_NepI_like"/>
    <property type="match status" value="1"/>
</dbReference>
<dbReference type="OrthoDB" id="9814237at2"/>
<dbReference type="InterPro" id="IPR036259">
    <property type="entry name" value="MFS_trans_sf"/>
</dbReference>
<feature type="transmembrane region" description="Helical" evidence="6">
    <location>
        <begin position="95"/>
        <end position="116"/>
    </location>
</feature>
<keyword evidence="3 6" id="KW-0812">Transmembrane</keyword>
<evidence type="ECO:0000256" key="5">
    <source>
        <dbReference type="ARBA" id="ARBA00023136"/>
    </source>
</evidence>
<evidence type="ECO:0000256" key="1">
    <source>
        <dbReference type="ARBA" id="ARBA00004651"/>
    </source>
</evidence>
<dbReference type="GO" id="GO:0005886">
    <property type="term" value="C:plasma membrane"/>
    <property type="evidence" value="ECO:0007669"/>
    <property type="project" value="UniProtKB-SubCell"/>
</dbReference>
<dbReference type="Proteomes" id="UP000002941">
    <property type="component" value="Unassembled WGS sequence"/>
</dbReference>
<evidence type="ECO:0000259" key="7">
    <source>
        <dbReference type="PROSITE" id="PS50850"/>
    </source>
</evidence>
<dbReference type="Gene3D" id="1.20.1250.20">
    <property type="entry name" value="MFS general substrate transporter like domains"/>
    <property type="match status" value="1"/>
</dbReference>
<feature type="transmembrane region" description="Helical" evidence="6">
    <location>
        <begin position="357"/>
        <end position="377"/>
    </location>
</feature>
<evidence type="ECO:0000256" key="3">
    <source>
        <dbReference type="ARBA" id="ARBA00022692"/>
    </source>
</evidence>
<feature type="transmembrane region" description="Helical" evidence="6">
    <location>
        <begin position="296"/>
        <end position="317"/>
    </location>
</feature>
<evidence type="ECO:0000256" key="2">
    <source>
        <dbReference type="ARBA" id="ARBA00022475"/>
    </source>
</evidence>
<feature type="transmembrane region" description="Helical" evidence="6">
    <location>
        <begin position="158"/>
        <end position="177"/>
    </location>
</feature>
<keyword evidence="2" id="KW-1003">Cell membrane</keyword>
<dbReference type="GO" id="GO:0022857">
    <property type="term" value="F:transmembrane transporter activity"/>
    <property type="evidence" value="ECO:0007669"/>
    <property type="project" value="InterPro"/>
</dbReference>
<protein>
    <submittedName>
        <fullName evidence="8">Transporter, major facilitator family protein</fullName>
    </submittedName>
</protein>
<gene>
    <name evidence="8" type="ORF">HMPREF1318_0333</name>
</gene>
<feature type="transmembrane region" description="Helical" evidence="6">
    <location>
        <begin position="209"/>
        <end position="229"/>
    </location>
</feature>
<dbReference type="RefSeq" id="WP_008731543.1">
    <property type="nucleotide sequence ID" value="NZ_AKFT01000113.1"/>
</dbReference>
<feature type="transmembrane region" description="Helical" evidence="6">
    <location>
        <begin position="329"/>
        <end position="351"/>
    </location>
</feature>
<dbReference type="PANTHER" id="PTHR43124">
    <property type="entry name" value="PURINE EFFLUX PUMP PBUE"/>
    <property type="match status" value="1"/>
</dbReference>
<dbReference type="InterPro" id="IPR050189">
    <property type="entry name" value="MFS_Efflux_Transporters"/>
</dbReference>
<accession>J0X6N7</accession>
<evidence type="ECO:0000256" key="4">
    <source>
        <dbReference type="ARBA" id="ARBA00022989"/>
    </source>
</evidence>
<feature type="transmembrane region" description="Helical" evidence="6">
    <location>
        <begin position="40"/>
        <end position="58"/>
    </location>
</feature>
<dbReference type="Pfam" id="PF07690">
    <property type="entry name" value="MFS_1"/>
    <property type="match status" value="1"/>
</dbReference>
<reference evidence="8 9" key="1">
    <citation type="submission" date="2012-05" db="EMBL/GenBank/DDBJ databases">
        <authorList>
            <person name="Harkins D.M."/>
            <person name="Madupu R."/>
            <person name="Durkin A.S."/>
            <person name="Torralba M."/>
            <person name="Methe B."/>
            <person name="Sutton G.G."/>
            <person name="Nelson K.E."/>
        </authorList>
    </citation>
    <scope>NUCLEOTIDE SEQUENCE [LARGE SCALE GENOMIC DNA]</scope>
    <source>
        <strain evidence="8 9">F0489</strain>
    </source>
</reference>
<dbReference type="SUPFAM" id="SSF103473">
    <property type="entry name" value="MFS general substrate transporter"/>
    <property type="match status" value="1"/>
</dbReference>
<evidence type="ECO:0000256" key="6">
    <source>
        <dbReference type="SAM" id="Phobius"/>
    </source>
</evidence>
<keyword evidence="9" id="KW-1185">Reference proteome</keyword>
<evidence type="ECO:0000313" key="8">
    <source>
        <dbReference type="EMBL" id="EJF44316.1"/>
    </source>
</evidence>
<dbReference type="EMBL" id="AKFT01000113">
    <property type="protein sequence ID" value="EJF44316.1"/>
    <property type="molecule type" value="Genomic_DNA"/>
</dbReference>
<dbReference type="eggNOG" id="COG2814">
    <property type="taxonomic scope" value="Bacteria"/>
</dbReference>
<keyword evidence="4 6" id="KW-1133">Transmembrane helix</keyword>
<dbReference type="PROSITE" id="PS50850">
    <property type="entry name" value="MFS"/>
    <property type="match status" value="1"/>
</dbReference>
<evidence type="ECO:0000313" key="9">
    <source>
        <dbReference type="Proteomes" id="UP000002941"/>
    </source>
</evidence>
<name>J0X6N7_9ACTO</name>
<organism evidence="8 9">
    <name type="scientific">Actinomyces massiliensis F0489</name>
    <dbReference type="NCBI Taxonomy" id="1125718"/>
    <lineage>
        <taxon>Bacteria</taxon>
        <taxon>Bacillati</taxon>
        <taxon>Actinomycetota</taxon>
        <taxon>Actinomycetes</taxon>
        <taxon>Actinomycetales</taxon>
        <taxon>Actinomycetaceae</taxon>
        <taxon>Actinomyces</taxon>
    </lineage>
</organism>
<dbReference type="PATRIC" id="fig|1125718.3.peg.1511"/>
<feature type="transmembrane region" description="Helical" evidence="6">
    <location>
        <begin position="241"/>
        <end position="259"/>
    </location>
</feature>
<feature type="domain" description="Major facilitator superfamily (MFS) profile" evidence="7">
    <location>
        <begin position="4"/>
        <end position="383"/>
    </location>
</feature>
<sequence>MKRVPVLSFAVMLLVGTDTFLVAPLLPALSARFGVPSARAGWMVSAYAIGYCLTALVAGPVSDRLDRRRVLITGMAGFSAATATTGLAWSFTSMLVLRLAAGVAAAVAAPQVWAAIAQVMPKERIVPAMATATAGLTIAQLLGVPAGSLLAVRSTSDPFVVVGAIAALVTAALWRWFPAVPAARPHGGRTGVLSQYAALIRAPHALGRFGAYFVFQLGNFAVLSFAATWFAQDFHLDQAGIARAMIVLGAGNTVGALVGPRIVRHLGQGRTLMGGLICYLLIYSVVAASATRWAGIGLLAGAFVVGGVLFPVMMNLLQALTTSARGTVSALANVLMYAGSTLAGVLGGPLLAALPSFWGVSLLALGTTLVALGLWTASGSLRT</sequence>
<comment type="caution">
    <text evidence="8">The sequence shown here is derived from an EMBL/GenBank/DDBJ whole genome shotgun (WGS) entry which is preliminary data.</text>
</comment>
<feature type="transmembrane region" description="Helical" evidence="6">
    <location>
        <begin position="128"/>
        <end position="152"/>
    </location>
</feature>
<keyword evidence="5 6" id="KW-0472">Membrane</keyword>
<proteinExistence type="predicted"/>
<dbReference type="InterPro" id="IPR020846">
    <property type="entry name" value="MFS_dom"/>
</dbReference>
<comment type="subcellular location">
    <subcellularLocation>
        <location evidence="1">Cell membrane</location>
        <topology evidence="1">Multi-pass membrane protein</topology>
    </subcellularLocation>
</comment>
<dbReference type="InterPro" id="IPR011701">
    <property type="entry name" value="MFS"/>
</dbReference>
<dbReference type="PANTHER" id="PTHR43124:SF3">
    <property type="entry name" value="CHLORAMPHENICOL EFFLUX PUMP RV0191"/>
    <property type="match status" value="1"/>
</dbReference>